<keyword evidence="2" id="KW-0472">Membrane</keyword>
<gene>
    <name evidence="5" type="ORF">RWH43_01480</name>
</gene>
<dbReference type="EMBL" id="JAWDIU010000001">
    <property type="protein sequence ID" value="MDU0325416.1"/>
    <property type="molecule type" value="Genomic_DNA"/>
</dbReference>
<feature type="transmembrane region" description="Helical" evidence="2">
    <location>
        <begin position="376"/>
        <end position="394"/>
    </location>
</feature>
<feature type="transmembrane region" description="Helical" evidence="2">
    <location>
        <begin position="90"/>
        <end position="109"/>
    </location>
</feature>
<feature type="transmembrane region" description="Helical" evidence="2">
    <location>
        <begin position="244"/>
        <end position="264"/>
    </location>
</feature>
<evidence type="ECO:0000313" key="6">
    <source>
        <dbReference type="Proteomes" id="UP001256673"/>
    </source>
</evidence>
<proteinExistence type="predicted"/>
<feature type="transmembrane region" description="Helical" evidence="2">
    <location>
        <begin position="270"/>
        <end position="288"/>
    </location>
</feature>
<keyword evidence="5" id="KW-0012">Acyltransferase</keyword>
<keyword evidence="6" id="KW-1185">Reference proteome</keyword>
<keyword evidence="2" id="KW-1133">Transmembrane helix</keyword>
<dbReference type="PANTHER" id="PTHR23028:SF53">
    <property type="entry name" value="ACYL_TRANSF_3 DOMAIN-CONTAINING PROTEIN"/>
    <property type="match status" value="1"/>
</dbReference>
<evidence type="ECO:0000313" key="5">
    <source>
        <dbReference type="EMBL" id="MDU0325416.1"/>
    </source>
</evidence>
<accession>A0ABU3RR97</accession>
<comment type="caution">
    <text evidence="5">The sequence shown here is derived from an EMBL/GenBank/DDBJ whole genome shotgun (WGS) entry which is preliminary data.</text>
</comment>
<dbReference type="Pfam" id="PF01757">
    <property type="entry name" value="Acyl_transf_3"/>
    <property type="match status" value="1"/>
</dbReference>
<evidence type="ECO:0000259" key="3">
    <source>
        <dbReference type="Pfam" id="PF01757"/>
    </source>
</evidence>
<evidence type="ECO:0000256" key="1">
    <source>
        <dbReference type="SAM" id="MobiDB-lite"/>
    </source>
</evidence>
<dbReference type="GO" id="GO:0016746">
    <property type="term" value="F:acyltransferase activity"/>
    <property type="evidence" value="ECO:0007669"/>
    <property type="project" value="UniProtKB-KW"/>
</dbReference>
<dbReference type="InterPro" id="IPR050879">
    <property type="entry name" value="Acyltransferase_3"/>
</dbReference>
<feature type="transmembrane region" description="Helical" evidence="2">
    <location>
        <begin position="336"/>
        <end position="355"/>
    </location>
</feature>
<dbReference type="Proteomes" id="UP001256673">
    <property type="component" value="Unassembled WGS sequence"/>
</dbReference>
<dbReference type="InterPro" id="IPR043968">
    <property type="entry name" value="SGNH"/>
</dbReference>
<reference evidence="5 6" key="1">
    <citation type="submission" date="2023-09" db="EMBL/GenBank/DDBJ databases">
        <title>Microbacterium fusihabitans sp. nov., Microbacterium phycihabitans sp. nov., and Microbacterium cervinum sp. nov., isolated from dried seaweeds of beach.</title>
        <authorList>
            <person name="Lee S.D."/>
        </authorList>
    </citation>
    <scope>NUCLEOTIDE SEQUENCE [LARGE SCALE GENOMIC DNA]</scope>
    <source>
        <strain evidence="5 6">KSW2-21</strain>
    </source>
</reference>
<feature type="transmembrane region" description="Helical" evidence="2">
    <location>
        <begin position="219"/>
        <end position="237"/>
    </location>
</feature>
<feature type="transmembrane region" description="Helical" evidence="2">
    <location>
        <begin position="154"/>
        <end position="176"/>
    </location>
</feature>
<dbReference type="SUPFAM" id="SSF52266">
    <property type="entry name" value="SGNH hydrolase"/>
    <property type="match status" value="1"/>
</dbReference>
<feature type="compositionally biased region" description="Basic and acidic residues" evidence="1">
    <location>
        <begin position="9"/>
        <end position="20"/>
    </location>
</feature>
<feature type="domain" description="Acyltransferase 3" evidence="3">
    <location>
        <begin position="25"/>
        <end position="357"/>
    </location>
</feature>
<keyword evidence="5" id="KW-0808">Transferase</keyword>
<dbReference type="RefSeq" id="WP_316000477.1">
    <property type="nucleotide sequence ID" value="NZ_JAWDIU010000001.1"/>
</dbReference>
<feature type="transmembrane region" description="Helical" evidence="2">
    <location>
        <begin position="25"/>
        <end position="44"/>
    </location>
</feature>
<keyword evidence="2" id="KW-0812">Transmembrane</keyword>
<feature type="transmembrane region" description="Helical" evidence="2">
    <location>
        <begin position="188"/>
        <end position="207"/>
    </location>
</feature>
<dbReference type="PANTHER" id="PTHR23028">
    <property type="entry name" value="ACETYLTRANSFERASE"/>
    <property type="match status" value="1"/>
</dbReference>
<feature type="transmembrane region" description="Helical" evidence="2">
    <location>
        <begin position="50"/>
        <end position="69"/>
    </location>
</feature>
<feature type="transmembrane region" description="Helical" evidence="2">
    <location>
        <begin position="308"/>
        <end position="330"/>
    </location>
</feature>
<name>A0ABU3RR97_9MICO</name>
<evidence type="ECO:0000256" key="2">
    <source>
        <dbReference type="SAM" id="Phobius"/>
    </source>
</evidence>
<feature type="region of interest" description="Disordered" evidence="1">
    <location>
        <begin position="1"/>
        <end position="20"/>
    </location>
</feature>
<dbReference type="InterPro" id="IPR002656">
    <property type="entry name" value="Acyl_transf_3_dom"/>
</dbReference>
<organism evidence="5 6">
    <name type="scientific">Microbacterium algihabitans</name>
    <dbReference type="NCBI Taxonomy" id="3075992"/>
    <lineage>
        <taxon>Bacteria</taxon>
        <taxon>Bacillati</taxon>
        <taxon>Actinomycetota</taxon>
        <taxon>Actinomycetes</taxon>
        <taxon>Micrococcales</taxon>
        <taxon>Microbacteriaceae</taxon>
        <taxon>Microbacterium</taxon>
    </lineage>
</organism>
<dbReference type="Pfam" id="PF19040">
    <property type="entry name" value="SGNH"/>
    <property type="match status" value="1"/>
</dbReference>
<sequence>MTTPSVDTTSRRTERARPTVDGRRADLDGLRAFAILLVVVYHVWLGRVSGGVDVFLLLSAYFLTGSFLRRAGTLSLATLPSFWARRFAQLLPAAALTIAAVLAFAALALPSSQWRAVWEQAWASLTYWQNWALTEAAVDYYARTETFPSMLQHFWSLSVQGQVFVLWPLLLVAGAVLARRMQWSVRRVLTILFGAVFAVSFAYSVVVTTVAQQAAYFDTWARLWEFALGSLAALIVPRLHVGRVLGLVLGWVGVVALVTCGLVLDVGAGFPGVAALWPTLAAVALIVAGRAERPAGASALLASRPVTAVGGIAYALYLVHWPILVATMVLVDSTRVSIAEGLVVIALSLVAAWLLTRGVRAVARGIGTSTARDARLVVVSLLVVALPLASWQAASAVQAAGVSPQANPGAQVLMPWTDARADDDAPLAPLGTQLEDEWIALDGPCDDAFAPDDDRLDGSCVQTVVDPAAPTFIAVGDSHAQQWLGALLPVLQDDGWNVVALLKGGCSLAPDEDADDECREWRTAAAAYTVALPAAVAMFIGTKAVPESDQERVPAGLGRVIDGVVASGTEVLLMRDNPRFHEDMYTCLEQTPDECGRDLATVQAPANPAIALADDPHVSLLDLTEYLCPEGRCRAAIGNVAVYLDDNHLTGTYARSLAPAVRAALAEIPGIPIG</sequence>
<evidence type="ECO:0000259" key="4">
    <source>
        <dbReference type="Pfam" id="PF19040"/>
    </source>
</evidence>
<protein>
    <submittedName>
        <fullName evidence="5">Acyltransferase family protein</fullName>
        <ecNumber evidence="5">2.3.1.-</ecNumber>
    </submittedName>
</protein>
<dbReference type="EC" id="2.3.1.-" evidence="5"/>
<feature type="domain" description="SGNH" evidence="4">
    <location>
        <begin position="455"/>
        <end position="662"/>
    </location>
</feature>